<dbReference type="Gene3D" id="3.40.50.1010">
    <property type="entry name" value="5'-nuclease"/>
    <property type="match status" value="1"/>
</dbReference>
<keyword evidence="1" id="KW-0862">Zinc</keyword>
<dbReference type="InterPro" id="IPR013087">
    <property type="entry name" value="Znf_C2H2_type"/>
</dbReference>
<feature type="region of interest" description="Disordered" evidence="2">
    <location>
        <begin position="535"/>
        <end position="589"/>
    </location>
</feature>
<feature type="compositionally biased region" description="Basic and acidic residues" evidence="2">
    <location>
        <begin position="475"/>
        <end position="484"/>
    </location>
</feature>
<dbReference type="PROSITE" id="PS50157">
    <property type="entry name" value="ZINC_FINGER_C2H2_2"/>
    <property type="match status" value="1"/>
</dbReference>
<gene>
    <name evidence="4" type="ORF">R1sor_018144</name>
</gene>
<reference evidence="4 5" key="1">
    <citation type="submission" date="2024-09" db="EMBL/GenBank/DDBJ databases">
        <title>Chromosome-scale assembly of Riccia sorocarpa.</title>
        <authorList>
            <person name="Paukszto L."/>
        </authorList>
    </citation>
    <scope>NUCLEOTIDE SEQUENCE [LARGE SCALE GENOMIC DNA]</scope>
    <source>
        <strain evidence="4">LP-2024</strain>
        <tissue evidence="4">Aerial parts of the thallus</tissue>
    </source>
</reference>
<comment type="caution">
    <text evidence="4">The sequence shown here is derived from an EMBL/GenBank/DDBJ whole genome shotgun (WGS) entry which is preliminary data.</text>
</comment>
<keyword evidence="5" id="KW-1185">Reference proteome</keyword>
<accession>A0ABD3ICY3</accession>
<dbReference type="PANTHER" id="PTHR35744">
    <property type="entry name" value="C2H2-TYPE DOMAIN-CONTAINING PROTEIN"/>
    <property type="match status" value="1"/>
</dbReference>
<feature type="region of interest" description="Disordered" evidence="2">
    <location>
        <begin position="452"/>
        <end position="498"/>
    </location>
</feature>
<sequence length="717" mass="80899">MAIVTRRLGREALSSTTSVMTDGFRSSVSLRFRFFRFSAATAEPEESSEAISPTKTLKDRSVGVFWDLDNKPPKNVSPFNAATRLMEMAAGFGTVVDAVAYANHHAFSHVPNWVHEERRQRKMLDELEMKGLVKPEELYICGVCGAKKKTRVELTKHFKSLHEREQTKRMNRLESLQGKKKQKQRFLDNNSDKLFKYKEAARSLILPKVGYGLMQDLRRAGLYVRTVEDKPQAADIALKEHITKSMRKGVRCICLISDDSDFTPVLKMAKERNLHTVVVGDLRILSAYADTYFSWAEVASGRAEQKARAETKQLMSDFLSRLGSKLESHRYKGFGFDEDDSDHELNDPESDSEAEGAQRWRKGKRILRPQDADEDFQLFSDDSSDSDSDDAVLCNLPVKRRKEETSFDSLCGLGRNRFSSSSRGFCTQRISDKSDDNSFLDIISETDLRASLPKGSRGVIRSPDDMHLRRSRASGRKDDGKARNDPLPSRAATSADVNRSSVDKLVESFFDTPSEFVGRQEVESDMDRSSCVEVAEGIAGSSPLVGRGRRKNKKNDSLNEEQEDQQKKGRSRKSKEHFGGRSGEPVPFYMSGFASESQEDCDKINKCSTVSINGLEEDNGILFLFASELAFHRREANNQRGKGFCFKGLISVVQRNMPFIPRVVQAFFQFVQFGKRSLEDGDPLEGSDKGSWKSTAIHSEKYSGGVRFQGYQMKERT</sequence>
<feature type="compositionally biased region" description="Acidic residues" evidence="2">
    <location>
        <begin position="337"/>
        <end position="354"/>
    </location>
</feature>
<dbReference type="InterPro" id="IPR021139">
    <property type="entry name" value="NYN"/>
</dbReference>
<evidence type="ECO:0000256" key="1">
    <source>
        <dbReference type="PROSITE-ProRule" id="PRU00042"/>
    </source>
</evidence>
<dbReference type="Pfam" id="PF01936">
    <property type="entry name" value="NYN"/>
    <property type="match status" value="1"/>
</dbReference>
<evidence type="ECO:0000313" key="4">
    <source>
        <dbReference type="EMBL" id="KAL3700122.1"/>
    </source>
</evidence>
<dbReference type="AlphaFoldDB" id="A0ABD3ICY3"/>
<dbReference type="Proteomes" id="UP001633002">
    <property type="component" value="Unassembled WGS sequence"/>
</dbReference>
<dbReference type="GO" id="GO:0008270">
    <property type="term" value="F:zinc ion binding"/>
    <property type="evidence" value="ECO:0007669"/>
    <property type="project" value="UniProtKB-KW"/>
</dbReference>
<dbReference type="EMBL" id="JBJQOH010000001">
    <property type="protein sequence ID" value="KAL3700122.1"/>
    <property type="molecule type" value="Genomic_DNA"/>
</dbReference>
<feature type="region of interest" description="Disordered" evidence="2">
    <location>
        <begin position="337"/>
        <end position="366"/>
    </location>
</feature>
<evidence type="ECO:0000256" key="2">
    <source>
        <dbReference type="SAM" id="MobiDB-lite"/>
    </source>
</evidence>
<evidence type="ECO:0000259" key="3">
    <source>
        <dbReference type="PROSITE" id="PS50157"/>
    </source>
</evidence>
<keyword evidence="1" id="KW-0863">Zinc-finger</keyword>
<feature type="domain" description="C2H2-type" evidence="3">
    <location>
        <begin position="139"/>
        <end position="167"/>
    </location>
</feature>
<protein>
    <recommendedName>
        <fullName evidence="3">C2H2-type domain-containing protein</fullName>
    </recommendedName>
</protein>
<organism evidence="4 5">
    <name type="scientific">Riccia sorocarpa</name>
    <dbReference type="NCBI Taxonomy" id="122646"/>
    <lineage>
        <taxon>Eukaryota</taxon>
        <taxon>Viridiplantae</taxon>
        <taxon>Streptophyta</taxon>
        <taxon>Embryophyta</taxon>
        <taxon>Marchantiophyta</taxon>
        <taxon>Marchantiopsida</taxon>
        <taxon>Marchantiidae</taxon>
        <taxon>Marchantiales</taxon>
        <taxon>Ricciaceae</taxon>
        <taxon>Riccia</taxon>
    </lineage>
</organism>
<dbReference type="PANTHER" id="PTHR35744:SF4">
    <property type="entry name" value="OS04G0464600 PROTEIN"/>
    <property type="match status" value="1"/>
</dbReference>
<proteinExistence type="predicted"/>
<evidence type="ECO:0000313" key="5">
    <source>
        <dbReference type="Proteomes" id="UP001633002"/>
    </source>
</evidence>
<keyword evidence="1" id="KW-0479">Metal-binding</keyword>
<name>A0ABD3ICY3_9MARC</name>
<dbReference type="CDD" id="cd18725">
    <property type="entry name" value="PIN_LabA-like"/>
    <property type="match status" value="1"/>
</dbReference>